<gene>
    <name evidence="5" type="ORF">OSTLU_2583</name>
</gene>
<dbReference type="InterPro" id="IPR017853">
    <property type="entry name" value="GH"/>
</dbReference>
<name>A4S4V3_OSTLU</name>
<evidence type="ECO:0000256" key="1">
    <source>
        <dbReference type="ARBA" id="ARBA00010838"/>
    </source>
</evidence>
<comment type="similarity">
    <text evidence="1 4">Belongs to the glycosyl hydrolase 1 family.</text>
</comment>
<evidence type="ECO:0000313" key="5">
    <source>
        <dbReference type="EMBL" id="ABO98624.1"/>
    </source>
</evidence>
<dbReference type="OrthoDB" id="65569at2759"/>
<dbReference type="PANTHER" id="PTHR10353:SF36">
    <property type="entry name" value="LP05116P"/>
    <property type="match status" value="1"/>
</dbReference>
<dbReference type="SUPFAM" id="SSF51445">
    <property type="entry name" value="(Trans)glycosidases"/>
    <property type="match status" value="1"/>
</dbReference>
<dbReference type="STRING" id="436017.A4S4V3"/>
<evidence type="ECO:0000256" key="2">
    <source>
        <dbReference type="ARBA" id="ARBA00022801"/>
    </source>
</evidence>
<dbReference type="PANTHER" id="PTHR10353">
    <property type="entry name" value="GLYCOSYL HYDROLASE"/>
    <property type="match status" value="1"/>
</dbReference>
<evidence type="ECO:0000256" key="3">
    <source>
        <dbReference type="ARBA" id="ARBA00023295"/>
    </source>
</evidence>
<evidence type="ECO:0008006" key="7">
    <source>
        <dbReference type="Google" id="ProtNLM"/>
    </source>
</evidence>
<dbReference type="CAZy" id="GH1">
    <property type="family name" value="Glycoside Hydrolase Family 1"/>
</dbReference>
<proteinExistence type="inferred from homology"/>
<feature type="non-terminal residue" evidence="5">
    <location>
        <position position="1"/>
    </location>
</feature>
<dbReference type="GeneID" id="5004510"/>
<dbReference type="Pfam" id="PF00232">
    <property type="entry name" value="Glyco_hydro_1"/>
    <property type="match status" value="1"/>
</dbReference>
<protein>
    <recommendedName>
        <fullName evidence="7">Beta-glucosidase</fullName>
    </recommendedName>
</protein>
<sequence>FPPSFAFGVGTSAWQIEGNGGDRPRSVWDAFVSELGEEKRVEAERGIGFHERYAADAQMMADAGVKHFKMSLSWPRLMRADGSAIDEGFEYYQNVFGALRERGVEPHVTLFHWDTPIVCEGAWVKDEILKDFEKYADAVFSRLGKGIKYWTTISEPKTVAEMGYGAGLHAPGRRSVEEQLKVGHNMLRAHALAVALYREKYSQFGGKLSINLNSAWVEPASDSPDDVRAAANAMDEELGWFADPIYKGDYPASMRARLGSFLPEFTEEERVLVKGSVDYFALNHYTSYFAKHVTDAQASSQLGLSGRPQPWEITLESEKSKKPIGKEAQSDWLHIVPWGLEKVLLHIKDRYDDPAIMISENGVDIAERGDIAETLDDTTRVKFIDAYLGAAREAMRKGANVVGYFYWSMFDNVEWVDGRSKRFGLVYVDYDGKYGEKMKRYPKKSLEHFSSYM</sequence>
<dbReference type="AlphaFoldDB" id="A4S4V3"/>
<evidence type="ECO:0000313" key="6">
    <source>
        <dbReference type="Proteomes" id="UP000001568"/>
    </source>
</evidence>
<dbReference type="PRINTS" id="PR00131">
    <property type="entry name" value="GLHYDRLASE1"/>
</dbReference>
<dbReference type="Gene3D" id="3.20.20.80">
    <property type="entry name" value="Glycosidases"/>
    <property type="match status" value="1"/>
</dbReference>
<dbReference type="InterPro" id="IPR001360">
    <property type="entry name" value="Glyco_hydro_1"/>
</dbReference>
<dbReference type="RefSeq" id="XP_001420331.1">
    <property type="nucleotide sequence ID" value="XM_001420294.1"/>
</dbReference>
<dbReference type="GO" id="GO:0008422">
    <property type="term" value="F:beta-glucosidase activity"/>
    <property type="evidence" value="ECO:0007669"/>
    <property type="project" value="TreeGrafter"/>
</dbReference>
<feature type="non-terminal residue" evidence="5">
    <location>
        <position position="453"/>
    </location>
</feature>
<dbReference type="KEGG" id="olu:OSTLU_2583"/>
<dbReference type="Proteomes" id="UP000001568">
    <property type="component" value="Chromosome 11"/>
</dbReference>
<evidence type="ECO:0000256" key="4">
    <source>
        <dbReference type="RuleBase" id="RU003690"/>
    </source>
</evidence>
<dbReference type="GO" id="GO:0005975">
    <property type="term" value="P:carbohydrate metabolic process"/>
    <property type="evidence" value="ECO:0007669"/>
    <property type="project" value="InterPro"/>
</dbReference>
<dbReference type="eggNOG" id="KOG0626">
    <property type="taxonomic scope" value="Eukaryota"/>
</dbReference>
<keyword evidence="3" id="KW-0326">Glycosidase</keyword>
<dbReference type="OMA" id="MEPFAYA"/>
<accession>A4S4V3</accession>
<dbReference type="EMBL" id="CP000591">
    <property type="protein sequence ID" value="ABO98624.1"/>
    <property type="molecule type" value="Genomic_DNA"/>
</dbReference>
<keyword evidence="6" id="KW-1185">Reference proteome</keyword>
<organism evidence="5 6">
    <name type="scientific">Ostreococcus lucimarinus (strain CCE9901)</name>
    <dbReference type="NCBI Taxonomy" id="436017"/>
    <lineage>
        <taxon>Eukaryota</taxon>
        <taxon>Viridiplantae</taxon>
        <taxon>Chlorophyta</taxon>
        <taxon>Mamiellophyceae</taxon>
        <taxon>Mamiellales</taxon>
        <taxon>Bathycoccaceae</taxon>
        <taxon>Ostreococcus</taxon>
    </lineage>
</organism>
<dbReference type="Gramene" id="ABO98624">
    <property type="protein sequence ID" value="ABO98624"/>
    <property type="gene ID" value="OSTLU_2583"/>
</dbReference>
<keyword evidence="2" id="KW-0378">Hydrolase</keyword>
<reference evidence="5 6" key="1">
    <citation type="journal article" date="2007" name="Proc. Natl. Acad. Sci. U.S.A.">
        <title>The tiny eukaryote Ostreococcus provides genomic insights into the paradox of plankton speciation.</title>
        <authorList>
            <person name="Palenik B."/>
            <person name="Grimwood J."/>
            <person name="Aerts A."/>
            <person name="Rouze P."/>
            <person name="Salamov A."/>
            <person name="Putnam N."/>
            <person name="Dupont C."/>
            <person name="Jorgensen R."/>
            <person name="Derelle E."/>
            <person name="Rombauts S."/>
            <person name="Zhou K."/>
            <person name="Otillar R."/>
            <person name="Merchant S.S."/>
            <person name="Podell S."/>
            <person name="Gaasterland T."/>
            <person name="Napoli C."/>
            <person name="Gendler K."/>
            <person name="Manuell A."/>
            <person name="Tai V."/>
            <person name="Vallon O."/>
            <person name="Piganeau G."/>
            <person name="Jancek S."/>
            <person name="Heijde M."/>
            <person name="Jabbari K."/>
            <person name="Bowler C."/>
            <person name="Lohr M."/>
            <person name="Robbens S."/>
            <person name="Werner G."/>
            <person name="Dubchak I."/>
            <person name="Pazour G.J."/>
            <person name="Ren Q."/>
            <person name="Paulsen I."/>
            <person name="Delwiche C."/>
            <person name="Schmutz J."/>
            <person name="Rokhsar D."/>
            <person name="Van de Peer Y."/>
            <person name="Moreau H."/>
            <person name="Grigoriev I.V."/>
        </authorList>
    </citation>
    <scope>NUCLEOTIDE SEQUENCE [LARGE SCALE GENOMIC DNA]</scope>
    <source>
        <strain evidence="5 6">CCE9901</strain>
    </source>
</reference>
<dbReference type="HOGENOM" id="CLU_001859_1_3_1"/>